<feature type="chain" id="PRO_5040721383" evidence="2">
    <location>
        <begin position="22"/>
        <end position="81"/>
    </location>
</feature>
<name>A0A9W6GWF8_9HYPH</name>
<feature type="signal peptide" evidence="2">
    <location>
        <begin position="1"/>
        <end position="21"/>
    </location>
</feature>
<evidence type="ECO:0000256" key="1">
    <source>
        <dbReference type="SAM" id="MobiDB-lite"/>
    </source>
</evidence>
<feature type="compositionally biased region" description="Basic residues" evidence="1">
    <location>
        <begin position="33"/>
        <end position="44"/>
    </location>
</feature>
<accession>A0A9W6GWF8</accession>
<evidence type="ECO:0000313" key="4">
    <source>
        <dbReference type="Proteomes" id="UP001144323"/>
    </source>
</evidence>
<organism evidence="3 4">
    <name type="scientific">Methylocystis echinoides</name>
    <dbReference type="NCBI Taxonomy" id="29468"/>
    <lineage>
        <taxon>Bacteria</taxon>
        <taxon>Pseudomonadati</taxon>
        <taxon>Pseudomonadota</taxon>
        <taxon>Alphaproteobacteria</taxon>
        <taxon>Hyphomicrobiales</taxon>
        <taxon>Methylocystaceae</taxon>
        <taxon>Methylocystis</taxon>
    </lineage>
</organism>
<evidence type="ECO:0000256" key="2">
    <source>
        <dbReference type="SAM" id="SignalP"/>
    </source>
</evidence>
<comment type="caution">
    <text evidence="3">The sequence shown here is derived from an EMBL/GenBank/DDBJ whole genome shotgun (WGS) entry which is preliminary data.</text>
</comment>
<feature type="region of interest" description="Disordered" evidence="1">
    <location>
        <begin position="31"/>
        <end position="81"/>
    </location>
</feature>
<dbReference type="RefSeq" id="WP_281804346.1">
    <property type="nucleotide sequence ID" value="NZ_BSEC01000001.1"/>
</dbReference>
<proteinExistence type="predicted"/>
<evidence type="ECO:0000313" key="3">
    <source>
        <dbReference type="EMBL" id="GLI94348.1"/>
    </source>
</evidence>
<dbReference type="AlphaFoldDB" id="A0A9W6GWF8"/>
<dbReference type="Proteomes" id="UP001144323">
    <property type="component" value="Unassembled WGS sequence"/>
</dbReference>
<keyword evidence="4" id="KW-1185">Reference proteome</keyword>
<keyword evidence="2" id="KW-0732">Signal</keyword>
<reference evidence="3" key="1">
    <citation type="journal article" date="2023" name="Int. J. Syst. Evol. Microbiol.">
        <title>Methylocystis iwaonis sp. nov., a type II methane-oxidizing bacterium from surface soil of a rice paddy field in Japan, and emended description of the genus Methylocystis (ex Whittenbury et al. 1970) Bowman et al. 1993.</title>
        <authorList>
            <person name="Kaise H."/>
            <person name="Sawadogo J.B."/>
            <person name="Alam M.S."/>
            <person name="Ueno C."/>
            <person name="Dianou D."/>
            <person name="Shinjo R."/>
            <person name="Asakawa S."/>
        </authorList>
    </citation>
    <scope>NUCLEOTIDE SEQUENCE</scope>
    <source>
        <strain evidence="3">LMG27198</strain>
    </source>
</reference>
<gene>
    <name evidence="3" type="ORF">LMG27198_33400</name>
</gene>
<sequence>MLKTVFRGALAVILLAAPALARDGFSTDYGHNANRHAPSHRHNRSGAWIGNNQGHVGGPHGRQWGHDHFSPRGQGGHHWGW</sequence>
<protein>
    <submittedName>
        <fullName evidence="3">Uncharacterized protein</fullName>
    </submittedName>
</protein>
<dbReference type="EMBL" id="BSEC01000001">
    <property type="protein sequence ID" value="GLI94348.1"/>
    <property type="molecule type" value="Genomic_DNA"/>
</dbReference>